<evidence type="ECO:0000313" key="5">
    <source>
        <dbReference type="Proteomes" id="UP001212997"/>
    </source>
</evidence>
<dbReference type="PANTHER" id="PTHR35185">
    <property type="entry name" value="SERINE/THREONINE-RICH PROTEIN ADG2-RELATED"/>
    <property type="match status" value="1"/>
</dbReference>
<accession>A0AAD5US96</accession>
<organism evidence="4 5">
    <name type="scientific">Meripilus lineatus</name>
    <dbReference type="NCBI Taxonomy" id="2056292"/>
    <lineage>
        <taxon>Eukaryota</taxon>
        <taxon>Fungi</taxon>
        <taxon>Dikarya</taxon>
        <taxon>Basidiomycota</taxon>
        <taxon>Agaricomycotina</taxon>
        <taxon>Agaricomycetes</taxon>
        <taxon>Polyporales</taxon>
        <taxon>Meripilaceae</taxon>
        <taxon>Meripilus</taxon>
    </lineage>
</organism>
<keyword evidence="1 2" id="KW-0732">Signal</keyword>
<evidence type="ECO:0000256" key="1">
    <source>
        <dbReference type="ARBA" id="ARBA00022729"/>
    </source>
</evidence>
<sequence>MRFASFAALALLPASALAAISITGPSESAYWVQNASNVITWNFAAGDSNPISIIVTNANNTFLNGAFSIAEFVDLSQKSFTGMTNVTLKVADGYNVAFVNPLNQSEVLATGPSFSVKPSGTALAPTASGSIASATSGAASPSGSASGSSNSSAAPSATGASNNNNGAVGIGAQGLMSVIAACGLATLSAVLL</sequence>
<feature type="signal peptide" evidence="2">
    <location>
        <begin position="1"/>
        <end position="18"/>
    </location>
</feature>
<evidence type="ECO:0000313" key="4">
    <source>
        <dbReference type="EMBL" id="KAJ3475276.1"/>
    </source>
</evidence>
<dbReference type="EMBL" id="JANAWD010000884">
    <property type="protein sequence ID" value="KAJ3475276.1"/>
    <property type="molecule type" value="Genomic_DNA"/>
</dbReference>
<dbReference type="InterPro" id="IPR018466">
    <property type="entry name" value="Kre9/Knh1-like_N"/>
</dbReference>
<dbReference type="Proteomes" id="UP001212997">
    <property type="component" value="Unassembled WGS sequence"/>
</dbReference>
<dbReference type="Pfam" id="PF10342">
    <property type="entry name" value="Kre9_KNH"/>
    <property type="match status" value="1"/>
</dbReference>
<feature type="domain" description="Yeast cell wall synthesis Kre9/Knh1-like N-terminal" evidence="3">
    <location>
        <begin position="25"/>
        <end position="116"/>
    </location>
</feature>
<evidence type="ECO:0000259" key="3">
    <source>
        <dbReference type="Pfam" id="PF10342"/>
    </source>
</evidence>
<reference evidence="4" key="1">
    <citation type="submission" date="2022-07" db="EMBL/GenBank/DDBJ databases">
        <title>Genome Sequence of Physisporinus lineatus.</title>
        <authorList>
            <person name="Buettner E."/>
        </authorList>
    </citation>
    <scope>NUCLEOTIDE SEQUENCE</scope>
    <source>
        <strain evidence="4">VT162</strain>
    </source>
</reference>
<protein>
    <recommendedName>
        <fullName evidence="3">Yeast cell wall synthesis Kre9/Knh1-like N-terminal domain-containing protein</fullName>
    </recommendedName>
</protein>
<feature type="chain" id="PRO_5042242268" description="Yeast cell wall synthesis Kre9/Knh1-like N-terminal domain-containing protein" evidence="2">
    <location>
        <begin position="19"/>
        <end position="192"/>
    </location>
</feature>
<proteinExistence type="predicted"/>
<dbReference type="PANTHER" id="PTHR35185:SF1">
    <property type="entry name" value="UPF0619 GPI-ANCHORED MEMBRANE PROTEIN C1322.10"/>
    <property type="match status" value="1"/>
</dbReference>
<keyword evidence="5" id="KW-1185">Reference proteome</keyword>
<name>A0AAD5US96_9APHY</name>
<gene>
    <name evidence="4" type="ORF">NLI96_g11943</name>
</gene>
<evidence type="ECO:0000256" key="2">
    <source>
        <dbReference type="SAM" id="SignalP"/>
    </source>
</evidence>
<dbReference type="InterPro" id="IPR052479">
    <property type="entry name" value="GPI-anchor_Adhesion_Reg"/>
</dbReference>
<dbReference type="AlphaFoldDB" id="A0AAD5US96"/>
<comment type="caution">
    <text evidence="4">The sequence shown here is derived from an EMBL/GenBank/DDBJ whole genome shotgun (WGS) entry which is preliminary data.</text>
</comment>